<keyword evidence="4 7" id="KW-0812">Transmembrane</keyword>
<keyword evidence="6 7" id="KW-0472">Membrane</keyword>
<feature type="transmembrane region" description="Helical" evidence="7">
    <location>
        <begin position="229"/>
        <end position="248"/>
    </location>
</feature>
<evidence type="ECO:0000313" key="9">
    <source>
        <dbReference type="Proteomes" id="UP001437256"/>
    </source>
</evidence>
<evidence type="ECO:0000256" key="3">
    <source>
        <dbReference type="ARBA" id="ARBA00022448"/>
    </source>
</evidence>
<gene>
    <name evidence="8" type="ORF">AAF712_005452</name>
</gene>
<organism evidence="8 9">
    <name type="scientific">Marasmius tenuissimus</name>
    <dbReference type="NCBI Taxonomy" id="585030"/>
    <lineage>
        <taxon>Eukaryota</taxon>
        <taxon>Fungi</taxon>
        <taxon>Dikarya</taxon>
        <taxon>Basidiomycota</taxon>
        <taxon>Agaricomycotina</taxon>
        <taxon>Agaricomycetes</taxon>
        <taxon>Agaricomycetidae</taxon>
        <taxon>Agaricales</taxon>
        <taxon>Marasmiineae</taxon>
        <taxon>Marasmiaceae</taxon>
        <taxon>Marasmius</taxon>
    </lineage>
</organism>
<comment type="caution">
    <text evidence="8">The sequence shown here is derived from an EMBL/GenBank/DDBJ whole genome shotgun (WGS) entry which is preliminary data.</text>
</comment>
<proteinExistence type="inferred from homology"/>
<keyword evidence="3" id="KW-0813">Transport</keyword>
<dbReference type="Proteomes" id="UP001437256">
    <property type="component" value="Unassembled WGS sequence"/>
</dbReference>
<dbReference type="InterPro" id="IPR051788">
    <property type="entry name" value="MFS_Transporter"/>
</dbReference>
<evidence type="ECO:0000256" key="7">
    <source>
        <dbReference type="SAM" id="Phobius"/>
    </source>
</evidence>
<evidence type="ECO:0000256" key="4">
    <source>
        <dbReference type="ARBA" id="ARBA00022692"/>
    </source>
</evidence>
<protein>
    <submittedName>
        <fullName evidence="8">Uncharacterized protein</fullName>
    </submittedName>
</protein>
<sequence>MAMSYFFAGFGLSFQVRTAPHCILILLKSIFQQNAQGNGYVGSLPSASMKLMVLHASYGLGAFVAPLVSTHFSGTRHWSRHFVISACIAVSNAAVLAAVFRGKPQNGPLSSMMISGPYDGLIDFLFAVELMHEIGISVEDHAATRRANAGAGSVYRQIFGIRAVYFLAVFALIYIGIEVTVGGWIVTFIIEKRDGGHSAGYISSGFFAGLTLGRLALWWFNKRIGEHTVIFVYSILAIALEITVWLVPSIIQNAIAVSFIGLLLGPMFPLMVSHGSRIIPASLFTGSMGWITGIGMSGSAALPFITGVLAAKYGIGSLQPL</sequence>
<dbReference type="InterPro" id="IPR036259">
    <property type="entry name" value="MFS_trans_sf"/>
</dbReference>
<dbReference type="InterPro" id="IPR011701">
    <property type="entry name" value="MFS"/>
</dbReference>
<dbReference type="PANTHER" id="PTHR23514">
    <property type="entry name" value="BYPASS OF STOP CODON PROTEIN 6"/>
    <property type="match status" value="1"/>
</dbReference>
<evidence type="ECO:0000256" key="6">
    <source>
        <dbReference type="ARBA" id="ARBA00023136"/>
    </source>
</evidence>
<dbReference type="Gene3D" id="1.20.1250.20">
    <property type="entry name" value="MFS general substrate transporter like domains"/>
    <property type="match status" value="1"/>
</dbReference>
<keyword evidence="9" id="KW-1185">Reference proteome</keyword>
<evidence type="ECO:0000256" key="1">
    <source>
        <dbReference type="ARBA" id="ARBA00004127"/>
    </source>
</evidence>
<evidence type="ECO:0000256" key="5">
    <source>
        <dbReference type="ARBA" id="ARBA00022989"/>
    </source>
</evidence>
<comment type="similarity">
    <text evidence="2">Belongs to the major facilitator superfamily.</text>
</comment>
<name>A0ABR3A363_9AGAR</name>
<evidence type="ECO:0000313" key="8">
    <source>
        <dbReference type="EMBL" id="KAL0067464.1"/>
    </source>
</evidence>
<evidence type="ECO:0000256" key="2">
    <source>
        <dbReference type="ARBA" id="ARBA00008335"/>
    </source>
</evidence>
<feature type="transmembrane region" description="Helical" evidence="7">
    <location>
        <begin position="159"/>
        <end position="186"/>
    </location>
</feature>
<feature type="transmembrane region" description="Helical" evidence="7">
    <location>
        <begin position="51"/>
        <end position="70"/>
    </location>
</feature>
<keyword evidence="5 7" id="KW-1133">Transmembrane helix</keyword>
<dbReference type="PANTHER" id="PTHR23514:SF3">
    <property type="entry name" value="BYPASS OF STOP CODON PROTEIN 6"/>
    <property type="match status" value="1"/>
</dbReference>
<feature type="transmembrane region" description="Helical" evidence="7">
    <location>
        <begin position="82"/>
        <end position="100"/>
    </location>
</feature>
<feature type="transmembrane region" description="Helical" evidence="7">
    <location>
        <begin position="254"/>
        <end position="272"/>
    </location>
</feature>
<dbReference type="EMBL" id="JBBXMP010000025">
    <property type="protein sequence ID" value="KAL0067464.1"/>
    <property type="molecule type" value="Genomic_DNA"/>
</dbReference>
<dbReference type="Pfam" id="PF07690">
    <property type="entry name" value="MFS_1"/>
    <property type="match status" value="1"/>
</dbReference>
<feature type="transmembrane region" description="Helical" evidence="7">
    <location>
        <begin position="198"/>
        <end position="217"/>
    </location>
</feature>
<accession>A0ABR3A363</accession>
<feature type="transmembrane region" description="Helical" evidence="7">
    <location>
        <begin position="293"/>
        <end position="315"/>
    </location>
</feature>
<comment type="subcellular location">
    <subcellularLocation>
        <location evidence="1">Endomembrane system</location>
        <topology evidence="1">Multi-pass membrane protein</topology>
    </subcellularLocation>
</comment>
<dbReference type="SUPFAM" id="SSF103473">
    <property type="entry name" value="MFS general substrate transporter"/>
    <property type="match status" value="1"/>
</dbReference>
<reference evidence="8 9" key="1">
    <citation type="submission" date="2024-05" db="EMBL/GenBank/DDBJ databases">
        <title>A draft genome resource for the thread blight pathogen Marasmius tenuissimus strain MS-2.</title>
        <authorList>
            <person name="Yulfo-Soto G.E."/>
            <person name="Baruah I.K."/>
            <person name="Amoako-Attah I."/>
            <person name="Bukari Y."/>
            <person name="Meinhardt L.W."/>
            <person name="Bailey B.A."/>
            <person name="Cohen S.P."/>
        </authorList>
    </citation>
    <scope>NUCLEOTIDE SEQUENCE [LARGE SCALE GENOMIC DNA]</scope>
    <source>
        <strain evidence="8 9">MS-2</strain>
    </source>
</reference>